<reference evidence="2" key="2">
    <citation type="submission" date="2020-05" db="UniProtKB">
        <authorList>
            <consortium name="EnsemblMetazoa"/>
        </authorList>
    </citation>
    <scope>IDENTIFICATION</scope>
    <source>
        <strain evidence="2">IAEA</strain>
    </source>
</reference>
<dbReference type="VEuPathDB" id="VectorBase:GPPI008555"/>
<dbReference type="EMBL" id="JXJN01003491">
    <property type="status" value="NOT_ANNOTATED_CDS"/>
    <property type="molecule type" value="Genomic_DNA"/>
</dbReference>
<evidence type="ECO:0000256" key="1">
    <source>
        <dbReference type="SAM" id="Phobius"/>
    </source>
</evidence>
<reference evidence="3" key="1">
    <citation type="submission" date="2015-01" db="EMBL/GenBank/DDBJ databases">
        <authorList>
            <person name="Aksoy S."/>
            <person name="Warren W."/>
            <person name="Wilson R.K."/>
        </authorList>
    </citation>
    <scope>NUCLEOTIDE SEQUENCE [LARGE SCALE GENOMIC DNA]</scope>
    <source>
        <strain evidence="3">IAEA</strain>
    </source>
</reference>
<evidence type="ECO:0000313" key="2">
    <source>
        <dbReference type="EnsemblMetazoa" id="GPPI008555-PA"/>
    </source>
</evidence>
<keyword evidence="1" id="KW-0472">Membrane</keyword>
<keyword evidence="1" id="KW-0812">Transmembrane</keyword>
<keyword evidence="3" id="KW-1185">Reference proteome</keyword>
<keyword evidence="1" id="KW-1133">Transmembrane helix</keyword>
<proteinExistence type="predicted"/>
<protein>
    <submittedName>
        <fullName evidence="2">Uncharacterized protein</fullName>
    </submittedName>
</protein>
<sequence>MTSSKSCGYSDHLCGKDLKSNHCTKGVHITCSRVNSGWPLNDHNMQLSQSAGPFAIALSISLRRSHFCIFYLKSFQVFDFEYRDLFLLLVIELFLFSCNQLPMLLLLLTLWLNAAIAQLIEHTQALPH</sequence>
<accession>A0A1B0AU07</accession>
<dbReference type="EnsemblMetazoa" id="GPPI008555-RA">
    <property type="protein sequence ID" value="GPPI008555-PA"/>
    <property type="gene ID" value="GPPI008555"/>
</dbReference>
<name>A0A1B0AU07_9MUSC</name>
<feature type="transmembrane region" description="Helical" evidence="1">
    <location>
        <begin position="85"/>
        <end position="112"/>
    </location>
</feature>
<dbReference type="Proteomes" id="UP000092460">
    <property type="component" value="Unassembled WGS sequence"/>
</dbReference>
<evidence type="ECO:0000313" key="3">
    <source>
        <dbReference type="Proteomes" id="UP000092460"/>
    </source>
</evidence>
<organism evidence="2 3">
    <name type="scientific">Glossina palpalis gambiensis</name>
    <dbReference type="NCBI Taxonomy" id="67801"/>
    <lineage>
        <taxon>Eukaryota</taxon>
        <taxon>Metazoa</taxon>
        <taxon>Ecdysozoa</taxon>
        <taxon>Arthropoda</taxon>
        <taxon>Hexapoda</taxon>
        <taxon>Insecta</taxon>
        <taxon>Pterygota</taxon>
        <taxon>Neoptera</taxon>
        <taxon>Endopterygota</taxon>
        <taxon>Diptera</taxon>
        <taxon>Brachycera</taxon>
        <taxon>Muscomorpha</taxon>
        <taxon>Hippoboscoidea</taxon>
        <taxon>Glossinidae</taxon>
        <taxon>Glossina</taxon>
    </lineage>
</organism>
<dbReference type="AlphaFoldDB" id="A0A1B0AU07"/>